<dbReference type="RefSeq" id="WP_202829067.1">
    <property type="nucleotide sequence ID" value="NZ_JAEUXJ010000034.1"/>
</dbReference>
<name>A0ABS1VCE1_9PROT</name>
<evidence type="ECO:0000313" key="2">
    <source>
        <dbReference type="EMBL" id="MBL6459333.1"/>
    </source>
</evidence>
<keyword evidence="1" id="KW-0732">Signal</keyword>
<evidence type="ECO:0000256" key="1">
    <source>
        <dbReference type="SAM" id="SignalP"/>
    </source>
</evidence>
<comment type="caution">
    <text evidence="2">The sequence shown here is derived from an EMBL/GenBank/DDBJ whole genome shotgun (WGS) entry which is preliminary data.</text>
</comment>
<proteinExistence type="predicted"/>
<accession>A0ABS1VCE1</accession>
<keyword evidence="3" id="KW-1185">Reference proteome</keyword>
<reference evidence="2 3" key="1">
    <citation type="submission" date="2021-01" db="EMBL/GenBank/DDBJ databases">
        <title>Belnapia mucosa sp. nov. and Belnapia arida sp. nov., isolated from the Tabernas Desert (Almeria, Spain).</title>
        <authorList>
            <person name="Molina-Menor E."/>
            <person name="Vidal-Verdu A."/>
            <person name="Calonge A."/>
            <person name="Satari L."/>
            <person name="Pereto Magraner J."/>
            <person name="Porcar Miralles M."/>
        </authorList>
    </citation>
    <scope>NUCLEOTIDE SEQUENCE [LARGE SCALE GENOMIC DNA]</scope>
    <source>
        <strain evidence="2 3">T6</strain>
    </source>
</reference>
<feature type="signal peptide" evidence="1">
    <location>
        <begin position="1"/>
        <end position="19"/>
    </location>
</feature>
<protein>
    <recommendedName>
        <fullName evidence="4">Invasion protein IalB, involved in pathogenesis</fullName>
    </recommendedName>
</protein>
<dbReference type="Proteomes" id="UP000606490">
    <property type="component" value="Unassembled WGS sequence"/>
</dbReference>
<feature type="chain" id="PRO_5047171614" description="Invasion protein IalB, involved in pathogenesis" evidence="1">
    <location>
        <begin position="20"/>
        <end position="206"/>
    </location>
</feature>
<sequence length="206" mass="22186">MLRLLPCLAVMLAPLAGQAQPAPHPTEEIGSWRLACTTDRMTDRATCQLRHRDWLERPSAGSPGLALEVIDRSGRLVPAVSVRELTLDGASRGLLALSGTAQLRFPPNRLFEMPCSLEGRGILCTPRAEDAARAEAELLAADRVLVRVIGPGAGSTATEPVELRLAGTREAVGRFARQVPPEATAEAQPGLDGRELMRRLLRLFGN</sequence>
<gene>
    <name evidence="2" type="ORF">JMJ55_28855</name>
</gene>
<evidence type="ECO:0008006" key="4">
    <source>
        <dbReference type="Google" id="ProtNLM"/>
    </source>
</evidence>
<organism evidence="2 3">
    <name type="scientific">Belnapia mucosa</name>
    <dbReference type="NCBI Taxonomy" id="2804532"/>
    <lineage>
        <taxon>Bacteria</taxon>
        <taxon>Pseudomonadati</taxon>
        <taxon>Pseudomonadota</taxon>
        <taxon>Alphaproteobacteria</taxon>
        <taxon>Acetobacterales</taxon>
        <taxon>Roseomonadaceae</taxon>
        <taxon>Belnapia</taxon>
    </lineage>
</organism>
<evidence type="ECO:0000313" key="3">
    <source>
        <dbReference type="Proteomes" id="UP000606490"/>
    </source>
</evidence>
<dbReference type="EMBL" id="JAEUXJ010000034">
    <property type="protein sequence ID" value="MBL6459333.1"/>
    <property type="molecule type" value="Genomic_DNA"/>
</dbReference>